<dbReference type="Proteomes" id="UP000019140">
    <property type="component" value="Unassembled WGS sequence"/>
</dbReference>
<reference evidence="1 2" key="1">
    <citation type="journal article" date="2014" name="Nature">
        <title>An environmental bacterial taxon with a large and distinct metabolic repertoire.</title>
        <authorList>
            <person name="Wilson M.C."/>
            <person name="Mori T."/>
            <person name="Ruckert C."/>
            <person name="Uria A.R."/>
            <person name="Helf M.J."/>
            <person name="Takada K."/>
            <person name="Gernert C."/>
            <person name="Steffens U.A."/>
            <person name="Heycke N."/>
            <person name="Schmitt S."/>
            <person name="Rinke C."/>
            <person name="Helfrich E.J."/>
            <person name="Brachmann A.O."/>
            <person name="Gurgui C."/>
            <person name="Wakimoto T."/>
            <person name="Kracht M."/>
            <person name="Crusemann M."/>
            <person name="Hentschel U."/>
            <person name="Abe I."/>
            <person name="Matsunaga S."/>
            <person name="Kalinowski J."/>
            <person name="Takeyama H."/>
            <person name="Piel J."/>
        </authorList>
    </citation>
    <scope>NUCLEOTIDE SEQUENCE [LARGE SCALE GENOMIC DNA]</scope>
    <source>
        <strain evidence="2">TSY2</strain>
    </source>
</reference>
<protein>
    <recommendedName>
        <fullName evidence="3">Lipoprotein</fullName>
    </recommendedName>
</protein>
<gene>
    <name evidence="1" type="ORF">ETSY2_31565</name>
</gene>
<dbReference type="HOGENOM" id="CLU_2354548_0_0_7"/>
<dbReference type="EMBL" id="AZHX01001341">
    <property type="protein sequence ID" value="ETX03956.1"/>
    <property type="molecule type" value="Genomic_DNA"/>
</dbReference>
<accession>W4M1Y0</accession>
<proteinExistence type="predicted"/>
<keyword evidence="2" id="KW-1185">Reference proteome</keyword>
<name>W4M1Y0_9BACT</name>
<sequence>MRRVRIQHLLWGTITVAVFLTFGCSTTAYKQYLGARADYDQCVKQEGSSRTQCVAEREKLQGAVGAYEKEAEDNQWWRNAIEDVRDKEPLSAFDRK</sequence>
<evidence type="ECO:0008006" key="3">
    <source>
        <dbReference type="Google" id="ProtNLM"/>
    </source>
</evidence>
<evidence type="ECO:0000313" key="1">
    <source>
        <dbReference type="EMBL" id="ETX03956.1"/>
    </source>
</evidence>
<organism evidence="1 2">
    <name type="scientific">Candidatus Entotheonella gemina</name>
    <dbReference type="NCBI Taxonomy" id="1429439"/>
    <lineage>
        <taxon>Bacteria</taxon>
        <taxon>Pseudomonadati</taxon>
        <taxon>Nitrospinota/Tectimicrobiota group</taxon>
        <taxon>Candidatus Tectimicrobiota</taxon>
        <taxon>Candidatus Entotheonellia</taxon>
        <taxon>Candidatus Entotheonellales</taxon>
        <taxon>Candidatus Entotheonellaceae</taxon>
        <taxon>Candidatus Entotheonella</taxon>
    </lineage>
</organism>
<dbReference type="PROSITE" id="PS51257">
    <property type="entry name" value="PROKAR_LIPOPROTEIN"/>
    <property type="match status" value="1"/>
</dbReference>
<evidence type="ECO:0000313" key="2">
    <source>
        <dbReference type="Proteomes" id="UP000019140"/>
    </source>
</evidence>
<comment type="caution">
    <text evidence="1">The sequence shown here is derived from an EMBL/GenBank/DDBJ whole genome shotgun (WGS) entry which is preliminary data.</text>
</comment>
<dbReference type="AlphaFoldDB" id="W4M1Y0"/>